<dbReference type="SUPFAM" id="SSF55785">
    <property type="entry name" value="PYP-like sensor domain (PAS domain)"/>
    <property type="match status" value="1"/>
</dbReference>
<accession>L8H711</accession>
<dbReference type="KEGG" id="acan:ACA1_182150"/>
<reference evidence="2 3" key="1">
    <citation type="journal article" date="2013" name="Genome Biol.">
        <title>Genome of Acanthamoeba castellanii highlights extensive lateral gene transfer and early evolution of tyrosine kinase signaling.</title>
        <authorList>
            <person name="Clarke M."/>
            <person name="Lohan A.J."/>
            <person name="Liu B."/>
            <person name="Lagkouvardos I."/>
            <person name="Roy S."/>
            <person name="Zafar N."/>
            <person name="Bertelli C."/>
            <person name="Schilde C."/>
            <person name="Kianianmomeni A."/>
            <person name="Burglin T.R."/>
            <person name="Frech C."/>
            <person name="Turcotte B."/>
            <person name="Kopec K.O."/>
            <person name="Synnott J.M."/>
            <person name="Choo C."/>
            <person name="Paponov I."/>
            <person name="Finkler A."/>
            <person name="Soon Heng Tan C."/>
            <person name="Hutchins A.P."/>
            <person name="Weinmeier T."/>
            <person name="Rattei T."/>
            <person name="Chu J.S."/>
            <person name="Gimenez G."/>
            <person name="Irimia M."/>
            <person name="Rigden D.J."/>
            <person name="Fitzpatrick D.A."/>
            <person name="Lorenzo-Morales J."/>
            <person name="Bateman A."/>
            <person name="Chiu C.H."/>
            <person name="Tang P."/>
            <person name="Hegemann P."/>
            <person name="Fromm H."/>
            <person name="Raoult D."/>
            <person name="Greub G."/>
            <person name="Miranda-Saavedra D."/>
            <person name="Chen N."/>
            <person name="Nash P."/>
            <person name="Ginger M.L."/>
            <person name="Horn M."/>
            <person name="Schaap P."/>
            <person name="Caler L."/>
            <person name="Loftus B."/>
        </authorList>
    </citation>
    <scope>NUCLEOTIDE SEQUENCE [LARGE SCALE GENOMIC DNA]</scope>
    <source>
        <strain evidence="2 3">Neff</strain>
    </source>
</reference>
<evidence type="ECO:0000256" key="1">
    <source>
        <dbReference type="SAM" id="MobiDB-lite"/>
    </source>
</evidence>
<sequence length="396" mass="44114">MTVESLVGRIEVMSQVVEMQAEEIRQLRQTTARLETKLARRKAAHSESRQLVEELRERQREAEQEHARKRRKVEERLALAATKPTTSTSITGASSHSITSSSSSSSSSPSPSSTSSPLAVPVSANAAIGGLQSEIHRRMPFLRHYDIRASAIINFSYPVCSFELPGPGGFTDAPPVLVYANAAFCHLTNYPLERLLGTPYHFTYVINLQHYKQAMVIGNNRPPFGVTEVYKYQSLLRCDGCLLRVDQNHQFFCDESGKLRYSLLCITDWDEGRLGETEILGQWLPPSAIGITADGAAAAPEPPPPLQPQLQPPPVPTMSLPLLSTLPMNNNNMTITITIIQPYDNNILHLHIRSIICRTSISIHIKHIHSFISNSNSIGRHHTPTRCRAMRRWRGG</sequence>
<feature type="region of interest" description="Disordered" evidence="1">
    <location>
        <begin position="40"/>
        <end position="119"/>
    </location>
</feature>
<name>L8H711_ACACF</name>
<protein>
    <recommendedName>
        <fullName evidence="4">PAS domain-containing protein</fullName>
    </recommendedName>
</protein>
<organism evidence="2 3">
    <name type="scientific">Acanthamoeba castellanii (strain ATCC 30010 / Neff)</name>
    <dbReference type="NCBI Taxonomy" id="1257118"/>
    <lineage>
        <taxon>Eukaryota</taxon>
        <taxon>Amoebozoa</taxon>
        <taxon>Discosea</taxon>
        <taxon>Longamoebia</taxon>
        <taxon>Centramoebida</taxon>
        <taxon>Acanthamoebidae</taxon>
        <taxon>Acanthamoeba</taxon>
    </lineage>
</organism>
<evidence type="ECO:0000313" key="3">
    <source>
        <dbReference type="Proteomes" id="UP000011083"/>
    </source>
</evidence>
<dbReference type="InterPro" id="IPR035965">
    <property type="entry name" value="PAS-like_dom_sf"/>
</dbReference>
<dbReference type="RefSeq" id="XP_004345858.1">
    <property type="nucleotide sequence ID" value="XM_004345808.1"/>
</dbReference>
<keyword evidence="3" id="KW-1185">Reference proteome</keyword>
<evidence type="ECO:0008006" key="4">
    <source>
        <dbReference type="Google" id="ProtNLM"/>
    </source>
</evidence>
<gene>
    <name evidence="2" type="ORF">ACA1_182150</name>
</gene>
<feature type="compositionally biased region" description="Basic and acidic residues" evidence="1">
    <location>
        <begin position="40"/>
        <end position="77"/>
    </location>
</feature>
<proteinExistence type="predicted"/>
<dbReference type="Proteomes" id="UP000011083">
    <property type="component" value="Unassembled WGS sequence"/>
</dbReference>
<feature type="compositionally biased region" description="Low complexity" evidence="1">
    <location>
        <begin position="84"/>
        <end position="117"/>
    </location>
</feature>
<dbReference type="AlphaFoldDB" id="L8H711"/>
<dbReference type="VEuPathDB" id="AmoebaDB:ACA1_182150"/>
<dbReference type="EMBL" id="KB007904">
    <property type="protein sequence ID" value="ELR21314.1"/>
    <property type="molecule type" value="Genomic_DNA"/>
</dbReference>
<dbReference type="GeneID" id="14922203"/>
<evidence type="ECO:0000313" key="2">
    <source>
        <dbReference type="EMBL" id="ELR21314.1"/>
    </source>
</evidence>